<gene>
    <name evidence="1" type="ORF">E5331_09325</name>
</gene>
<name>A0AC61RKQ8_9BACT</name>
<accession>A0AC61RKQ8</accession>
<dbReference type="EMBL" id="SRYB01000011">
    <property type="protein sequence ID" value="TGY78763.1"/>
    <property type="molecule type" value="Genomic_DNA"/>
</dbReference>
<organism evidence="1 2">
    <name type="scientific">Lepagella muris</name>
    <dbReference type="NCBI Taxonomy" id="3032870"/>
    <lineage>
        <taxon>Bacteria</taxon>
        <taxon>Pseudomonadati</taxon>
        <taxon>Bacteroidota</taxon>
        <taxon>Bacteroidia</taxon>
        <taxon>Bacteroidales</taxon>
        <taxon>Muribaculaceae</taxon>
        <taxon>Lepagella</taxon>
    </lineage>
</organism>
<reference evidence="1" key="1">
    <citation type="submission" date="2019-04" db="EMBL/GenBank/DDBJ databases">
        <title>Microbes associate with the intestines of laboratory mice.</title>
        <authorList>
            <person name="Navarre W."/>
            <person name="Wong E."/>
            <person name="Huang K."/>
            <person name="Tropini C."/>
            <person name="Ng K."/>
            <person name="Yu B."/>
        </authorList>
    </citation>
    <scope>NUCLEOTIDE SEQUENCE</scope>
    <source>
        <strain evidence="1">NM04_E33</strain>
    </source>
</reference>
<proteinExistence type="predicted"/>
<evidence type="ECO:0000313" key="1">
    <source>
        <dbReference type="EMBL" id="TGY78763.1"/>
    </source>
</evidence>
<dbReference type="Proteomes" id="UP000306319">
    <property type="component" value="Unassembled WGS sequence"/>
</dbReference>
<sequence length="137" mass="15734">MENLDRFVMAQERTYDVALQEIRNGGKRSHWIWYVFPQLRGLGRTANANYYGIEGKEEAVAYLGHEILGKRLREISNELLNSQEDIRVLMGSGIDVLKLKSSMTLFDFVSPGDVFGLVLDKFFDGKRCRRTLEILST</sequence>
<evidence type="ECO:0000313" key="2">
    <source>
        <dbReference type="Proteomes" id="UP000306319"/>
    </source>
</evidence>
<protein>
    <submittedName>
        <fullName evidence="1">DUF1810 domain-containing protein</fullName>
    </submittedName>
</protein>
<keyword evidence="2" id="KW-1185">Reference proteome</keyword>
<comment type="caution">
    <text evidence="1">The sequence shown here is derived from an EMBL/GenBank/DDBJ whole genome shotgun (WGS) entry which is preliminary data.</text>
</comment>